<organism evidence="6">
    <name type="scientific">Dissoconium aciculare CBS 342.82</name>
    <dbReference type="NCBI Taxonomy" id="1314786"/>
    <lineage>
        <taxon>Eukaryota</taxon>
        <taxon>Fungi</taxon>
        <taxon>Dikarya</taxon>
        <taxon>Ascomycota</taxon>
        <taxon>Pezizomycotina</taxon>
        <taxon>Dothideomycetes</taxon>
        <taxon>Dothideomycetidae</taxon>
        <taxon>Mycosphaerellales</taxon>
        <taxon>Dissoconiaceae</taxon>
        <taxon>Dissoconium</taxon>
    </lineage>
</organism>
<reference evidence="6" key="3">
    <citation type="submission" date="2025-08" db="UniProtKB">
        <authorList>
            <consortium name="RefSeq"/>
        </authorList>
    </citation>
    <scope>IDENTIFICATION</scope>
    <source>
        <strain evidence="6">CBS 342.82</strain>
    </source>
</reference>
<dbReference type="GeneID" id="54358594"/>
<dbReference type="AlphaFoldDB" id="A0A6J3MG99"/>
<dbReference type="GO" id="GO:0006351">
    <property type="term" value="P:DNA-templated transcription"/>
    <property type="evidence" value="ECO:0007669"/>
    <property type="project" value="InterPro"/>
</dbReference>
<dbReference type="OrthoDB" id="2123952at2759"/>
<dbReference type="Pfam" id="PF04082">
    <property type="entry name" value="Fungal_trans"/>
    <property type="match status" value="1"/>
</dbReference>
<dbReference type="SMART" id="SM00066">
    <property type="entry name" value="GAL4"/>
    <property type="match status" value="1"/>
</dbReference>
<evidence type="ECO:0000259" key="4">
    <source>
        <dbReference type="PROSITE" id="PS50048"/>
    </source>
</evidence>
<feature type="compositionally biased region" description="Polar residues" evidence="3">
    <location>
        <begin position="75"/>
        <end position="86"/>
    </location>
</feature>
<evidence type="ECO:0000313" key="6">
    <source>
        <dbReference type="RefSeq" id="XP_033464021.1"/>
    </source>
</evidence>
<dbReference type="InterPro" id="IPR050987">
    <property type="entry name" value="AtrR-like"/>
</dbReference>
<dbReference type="GO" id="GO:0008270">
    <property type="term" value="F:zinc ion binding"/>
    <property type="evidence" value="ECO:0007669"/>
    <property type="project" value="InterPro"/>
</dbReference>
<dbReference type="PANTHER" id="PTHR46910:SF18">
    <property type="entry name" value="ZN(II)2CYS6 TRANSCRIPTION FACTOR (EUROFUNG)"/>
    <property type="match status" value="1"/>
</dbReference>
<proteinExistence type="predicted"/>
<dbReference type="GO" id="GO:0000981">
    <property type="term" value="F:DNA-binding transcription factor activity, RNA polymerase II-specific"/>
    <property type="evidence" value="ECO:0007669"/>
    <property type="project" value="InterPro"/>
</dbReference>
<evidence type="ECO:0000256" key="2">
    <source>
        <dbReference type="ARBA" id="ARBA00023242"/>
    </source>
</evidence>
<sequence length="625" mass="70135">MTPNGGNPERPKKLQRISQACDLCHRRSIRCRPSNENAEHQCQNCFDFAVECTYNRPSRRRRNPANIPPGPPNALPSQQQYFSSQSARQLSATSDSIAASANAREGRHEDALQIAWRSYASANNAMILRYIEVYTSYVYPIFPLFHIPTLLRRLQQSDHMVDHGFFASVMAACSLAAARARDGAIPESAGLHVGKDLDTNSEIFFAAAQSAVCDDLSKASSFSIMRACGLLALTSIQYGRINSMHQYMGHYHTLSAMHHFHDENTWSEGLTIPAREERRRLFWSMYQLDVFIACVFEGMPHVQEVYANVTYPAEILDDDLTPVEAASPGESNTWLRGFNFTIHLYRILAATLTRMRMDQTRQDRIPIHPMFIGQGAPAVQIMDQVVAFYFTLPAEFRRFDLPVTGIPAADIIGFQVANIQATLQLVRMTLIDSCNQFDGDQKCLIVEQVLAAFTEINPFYLRAISTPLVFHLGRIGHILASVIQGPMTDVLYNRARQLLGSLADLLEGLESSLQPTVGASKELRDQIEKIDTHMQEQEHMDMRVARMQHQMAPNTMTPGIPTNSQSSQIPFRSAQAMTGGSSSHGPMDEFQLPPELTGEWPWPFDVQAEQNYHVAPGYSHEGEKQ</sequence>
<name>A0A6J3MG99_9PEZI</name>
<dbReference type="CDD" id="cd12148">
    <property type="entry name" value="fungal_TF_MHR"/>
    <property type="match status" value="1"/>
</dbReference>
<keyword evidence="1" id="KW-0479">Metal-binding</keyword>
<feature type="compositionally biased region" description="Polar residues" evidence="3">
    <location>
        <begin position="572"/>
        <end position="584"/>
    </location>
</feature>
<evidence type="ECO:0000313" key="5">
    <source>
        <dbReference type="Proteomes" id="UP000504637"/>
    </source>
</evidence>
<feature type="region of interest" description="Disordered" evidence="3">
    <location>
        <begin position="58"/>
        <end position="86"/>
    </location>
</feature>
<keyword evidence="2" id="KW-0539">Nucleus</keyword>
<feature type="domain" description="Zn(2)-C6 fungal-type" evidence="4">
    <location>
        <begin position="20"/>
        <end position="54"/>
    </location>
</feature>
<dbReference type="InterPro" id="IPR001138">
    <property type="entry name" value="Zn2Cys6_DnaBD"/>
</dbReference>
<protein>
    <recommendedName>
        <fullName evidence="4">Zn(2)-C6 fungal-type domain-containing protein</fullName>
    </recommendedName>
</protein>
<dbReference type="Pfam" id="PF00172">
    <property type="entry name" value="Zn_clus"/>
    <property type="match status" value="1"/>
</dbReference>
<reference evidence="6" key="2">
    <citation type="submission" date="2020-04" db="EMBL/GenBank/DDBJ databases">
        <authorList>
            <consortium name="NCBI Genome Project"/>
        </authorList>
    </citation>
    <scope>NUCLEOTIDE SEQUENCE</scope>
    <source>
        <strain evidence="6">CBS 342.82</strain>
    </source>
</reference>
<evidence type="ECO:0000256" key="3">
    <source>
        <dbReference type="SAM" id="MobiDB-lite"/>
    </source>
</evidence>
<dbReference type="Proteomes" id="UP000504637">
    <property type="component" value="Unplaced"/>
</dbReference>
<dbReference type="RefSeq" id="XP_033464021.1">
    <property type="nucleotide sequence ID" value="XM_033600794.1"/>
</dbReference>
<keyword evidence="5" id="KW-1185">Reference proteome</keyword>
<reference evidence="6" key="1">
    <citation type="submission" date="2020-01" db="EMBL/GenBank/DDBJ databases">
        <authorList>
            <consortium name="DOE Joint Genome Institute"/>
            <person name="Haridas S."/>
            <person name="Albert R."/>
            <person name="Binder M."/>
            <person name="Bloem J."/>
            <person name="Labutti K."/>
            <person name="Salamov A."/>
            <person name="Andreopoulos B."/>
            <person name="Baker S.E."/>
            <person name="Barry K."/>
            <person name="Bills G."/>
            <person name="Bluhm B.H."/>
            <person name="Cannon C."/>
            <person name="Castanera R."/>
            <person name="Culley D.E."/>
            <person name="Daum C."/>
            <person name="Ezra D."/>
            <person name="Gonzalez J.B."/>
            <person name="Henrissat B."/>
            <person name="Kuo A."/>
            <person name="Liang C."/>
            <person name="Lipzen A."/>
            <person name="Lutzoni F."/>
            <person name="Magnuson J."/>
            <person name="Mondo S."/>
            <person name="Nolan M."/>
            <person name="Ohm R."/>
            <person name="Pangilinan J."/>
            <person name="Park H.-J."/>
            <person name="Ramirez L."/>
            <person name="Alfaro M."/>
            <person name="Sun H."/>
            <person name="Tritt A."/>
            <person name="Yoshinaga Y."/>
            <person name="Zwiers L.-H."/>
            <person name="Turgeon B.G."/>
            <person name="Goodwin S.B."/>
            <person name="Spatafora J.W."/>
            <person name="Crous P.W."/>
            <person name="Grigoriev I.V."/>
        </authorList>
    </citation>
    <scope>NUCLEOTIDE SEQUENCE</scope>
    <source>
        <strain evidence="6">CBS 342.82</strain>
    </source>
</reference>
<evidence type="ECO:0000256" key="1">
    <source>
        <dbReference type="ARBA" id="ARBA00022723"/>
    </source>
</evidence>
<accession>A0A6J3MG99</accession>
<dbReference type="PROSITE" id="PS50048">
    <property type="entry name" value="ZN2_CY6_FUNGAL_2"/>
    <property type="match status" value="1"/>
</dbReference>
<dbReference type="InterPro" id="IPR036864">
    <property type="entry name" value="Zn2-C6_fun-type_DNA-bd_sf"/>
</dbReference>
<dbReference type="GO" id="GO:0003677">
    <property type="term" value="F:DNA binding"/>
    <property type="evidence" value="ECO:0007669"/>
    <property type="project" value="InterPro"/>
</dbReference>
<dbReference type="SUPFAM" id="SSF57701">
    <property type="entry name" value="Zn2/Cys6 DNA-binding domain"/>
    <property type="match status" value="1"/>
</dbReference>
<dbReference type="PANTHER" id="PTHR46910">
    <property type="entry name" value="TRANSCRIPTION FACTOR PDR1"/>
    <property type="match status" value="1"/>
</dbReference>
<dbReference type="InterPro" id="IPR007219">
    <property type="entry name" value="XnlR_reg_dom"/>
</dbReference>
<gene>
    <name evidence="6" type="ORF">K489DRAFT_311584</name>
</gene>
<dbReference type="Gene3D" id="4.10.240.10">
    <property type="entry name" value="Zn(2)-C6 fungal-type DNA-binding domain"/>
    <property type="match status" value="1"/>
</dbReference>
<dbReference type="CDD" id="cd00067">
    <property type="entry name" value="GAL4"/>
    <property type="match status" value="1"/>
</dbReference>
<feature type="region of interest" description="Disordered" evidence="3">
    <location>
        <begin position="572"/>
        <end position="603"/>
    </location>
</feature>